<keyword evidence="7" id="KW-1185">Reference proteome</keyword>
<dbReference type="AlphaFoldDB" id="A0AAV8YLF7"/>
<dbReference type="EMBL" id="JAPWTK010000079">
    <property type="protein sequence ID" value="KAJ8951731.1"/>
    <property type="molecule type" value="Genomic_DNA"/>
</dbReference>
<evidence type="ECO:0000256" key="1">
    <source>
        <dbReference type="ARBA" id="ARBA00004141"/>
    </source>
</evidence>
<feature type="transmembrane region" description="Helical" evidence="5">
    <location>
        <begin position="30"/>
        <end position="48"/>
    </location>
</feature>
<organism evidence="6 7">
    <name type="scientific">Aromia moschata</name>
    <dbReference type="NCBI Taxonomy" id="1265417"/>
    <lineage>
        <taxon>Eukaryota</taxon>
        <taxon>Metazoa</taxon>
        <taxon>Ecdysozoa</taxon>
        <taxon>Arthropoda</taxon>
        <taxon>Hexapoda</taxon>
        <taxon>Insecta</taxon>
        <taxon>Pterygota</taxon>
        <taxon>Neoptera</taxon>
        <taxon>Endopterygota</taxon>
        <taxon>Coleoptera</taxon>
        <taxon>Polyphaga</taxon>
        <taxon>Cucujiformia</taxon>
        <taxon>Chrysomeloidea</taxon>
        <taxon>Cerambycidae</taxon>
        <taxon>Cerambycinae</taxon>
        <taxon>Callichromatini</taxon>
        <taxon>Aromia</taxon>
    </lineage>
</organism>
<evidence type="ECO:0000256" key="2">
    <source>
        <dbReference type="ARBA" id="ARBA00022692"/>
    </source>
</evidence>
<keyword evidence="2 5" id="KW-0812">Transmembrane</keyword>
<dbReference type="CDD" id="cd03127">
    <property type="entry name" value="tetraspanin_LEL"/>
    <property type="match status" value="1"/>
</dbReference>
<keyword evidence="3 5" id="KW-1133">Transmembrane helix</keyword>
<dbReference type="Gene3D" id="1.10.1450.10">
    <property type="entry name" value="Tetraspanin"/>
    <property type="match status" value="1"/>
</dbReference>
<dbReference type="Proteomes" id="UP001162162">
    <property type="component" value="Unassembled WGS sequence"/>
</dbReference>
<evidence type="ECO:0000256" key="3">
    <source>
        <dbReference type="ARBA" id="ARBA00022989"/>
    </source>
</evidence>
<comment type="subcellular location">
    <subcellularLocation>
        <location evidence="1">Membrane</location>
        <topology evidence="1">Multi-pass membrane protein</topology>
    </subcellularLocation>
</comment>
<accession>A0AAV8YLF7</accession>
<feature type="transmembrane region" description="Helical" evidence="5">
    <location>
        <begin position="60"/>
        <end position="82"/>
    </location>
</feature>
<dbReference type="SUPFAM" id="SSF48652">
    <property type="entry name" value="Tetraspanin"/>
    <property type="match status" value="1"/>
</dbReference>
<keyword evidence="4 5" id="KW-0472">Membrane</keyword>
<evidence type="ECO:0000256" key="5">
    <source>
        <dbReference type="SAM" id="Phobius"/>
    </source>
</evidence>
<proteinExistence type="predicted"/>
<feature type="non-terminal residue" evidence="6">
    <location>
        <position position="1"/>
    </location>
</feature>
<reference evidence="6" key="1">
    <citation type="journal article" date="2023" name="Insect Mol. Biol.">
        <title>Genome sequencing provides insights into the evolution of gene families encoding plant cell wall-degrading enzymes in longhorned beetles.</title>
        <authorList>
            <person name="Shin N.R."/>
            <person name="Okamura Y."/>
            <person name="Kirsch R."/>
            <person name="Pauchet Y."/>
        </authorList>
    </citation>
    <scope>NUCLEOTIDE SEQUENCE</scope>
    <source>
        <strain evidence="6">AMC_N1</strain>
    </source>
</reference>
<evidence type="ECO:0000313" key="6">
    <source>
        <dbReference type="EMBL" id="KAJ8951731.1"/>
    </source>
</evidence>
<gene>
    <name evidence="6" type="ORF">NQ318_012582</name>
</gene>
<dbReference type="GO" id="GO:0016020">
    <property type="term" value="C:membrane"/>
    <property type="evidence" value="ECO:0007669"/>
    <property type="project" value="UniProtKB-SubCell"/>
</dbReference>
<name>A0AAV8YLF7_9CUCU</name>
<dbReference type="InterPro" id="IPR018499">
    <property type="entry name" value="Tetraspanin/Peripherin"/>
</dbReference>
<protein>
    <submittedName>
        <fullName evidence="6">Uncharacterized protein</fullName>
    </submittedName>
</protein>
<dbReference type="Pfam" id="PF00335">
    <property type="entry name" value="Tetraspanin"/>
    <property type="match status" value="1"/>
</dbReference>
<sequence length="201" mass="22736">TCGIILAGLCIWSLIRKIPYSYLVNIRVDIPYFALPAAVLCFPSSWIAMSIHNNRKKYQFLHLLIVLLLVSISLLVTGPSLGTMSKIDYSDMTVMVSSLDVQHLNFSLQTAIENYDTIPDSSWGWNKMQTQLGCCGITSYKDWLKMKLSVPNSCCRNNICNTTNIYSRGCLESLSRDLTWHKNILSSQCYITALLQVSFFL</sequence>
<evidence type="ECO:0000313" key="7">
    <source>
        <dbReference type="Proteomes" id="UP001162162"/>
    </source>
</evidence>
<dbReference type="InterPro" id="IPR008952">
    <property type="entry name" value="Tetraspanin_EC2_sf"/>
</dbReference>
<evidence type="ECO:0000256" key="4">
    <source>
        <dbReference type="ARBA" id="ARBA00023136"/>
    </source>
</evidence>
<comment type="caution">
    <text evidence="6">The sequence shown here is derived from an EMBL/GenBank/DDBJ whole genome shotgun (WGS) entry which is preliminary data.</text>
</comment>